<comment type="caution">
    <text evidence="2">The sequence shown here is derived from an EMBL/GenBank/DDBJ whole genome shotgun (WGS) entry which is preliminary data.</text>
</comment>
<dbReference type="EMBL" id="QPIZ01000019">
    <property type="protein sequence ID" value="RCW31136.1"/>
    <property type="molecule type" value="Genomic_DNA"/>
</dbReference>
<gene>
    <name evidence="2" type="ORF">DFO77_119104</name>
</gene>
<evidence type="ECO:0000313" key="3">
    <source>
        <dbReference type="Proteomes" id="UP000252733"/>
    </source>
</evidence>
<accession>A0A368UQR4</accession>
<dbReference type="AlphaFoldDB" id="A0A368UQR4"/>
<proteinExistence type="predicted"/>
<name>A0A368UQR4_9BACT</name>
<keyword evidence="3" id="KW-1185">Reference proteome</keyword>
<dbReference type="RefSeq" id="WP_147271992.1">
    <property type="nucleotide sequence ID" value="NZ_QPIZ01000019.1"/>
</dbReference>
<evidence type="ECO:0000256" key="1">
    <source>
        <dbReference type="SAM" id="MobiDB-lite"/>
    </source>
</evidence>
<organism evidence="2 3">
    <name type="scientific">Marinilabilia salmonicolor</name>
    <dbReference type="NCBI Taxonomy" id="989"/>
    <lineage>
        <taxon>Bacteria</taxon>
        <taxon>Pseudomonadati</taxon>
        <taxon>Bacteroidota</taxon>
        <taxon>Bacteroidia</taxon>
        <taxon>Marinilabiliales</taxon>
        <taxon>Marinilabiliaceae</taxon>
        <taxon>Marinilabilia</taxon>
    </lineage>
</organism>
<sequence>MLLAHAESEEEGAFEIMTHQNLIAEAITKIDGSLVLNERNFKLLVSTGLLADGGSILCDINREMSNAELTEGFSTYLNSKLDDLYRIYNSPMNVVKEQWMEFWSTSIEFPNMRNAFRRSWQYGKEMKQSAELIAEYGKAIYSSNVKFDKLVITPNNKFKMELKNLTLLEDPDLCFNLLFQMQDYVTVYDSIKSLSLNGQGIDLIPEWMSTDVNVSTQNSLGIKYVNKETQKELFEIAFDVNASLVNSVELVMSLNDVPVNFPLTCESERIEIHFDNKIDGGAVINEWAKLDQKLDDIKSLEENGAIDLGLVLHNVADFYAHSNFITEYIDWWMEQPGTDIRTLKPEDIPTYVDVVTGASNEWNLDWNAFWNYYKNKMFTGTWDLGLMLKDESEREKLPTPYHDDMALDSSESTEGGNKPDKSALCNYFQYARGAAYKHIYEILKEKLK</sequence>
<protein>
    <submittedName>
        <fullName evidence="2">Uncharacterized protein</fullName>
    </submittedName>
</protein>
<feature type="region of interest" description="Disordered" evidence="1">
    <location>
        <begin position="399"/>
        <end position="419"/>
    </location>
</feature>
<evidence type="ECO:0000313" key="2">
    <source>
        <dbReference type="EMBL" id="RCW31136.1"/>
    </source>
</evidence>
<reference evidence="2 3" key="1">
    <citation type="submission" date="2018-07" db="EMBL/GenBank/DDBJ databases">
        <title>Freshwater and sediment microbial communities from various areas in North America, analyzing microbe dynamics in response to fracking.</title>
        <authorList>
            <person name="Lamendella R."/>
        </authorList>
    </citation>
    <scope>NUCLEOTIDE SEQUENCE [LARGE SCALE GENOMIC DNA]</scope>
    <source>
        <strain evidence="2 3">160A</strain>
    </source>
</reference>
<dbReference type="Proteomes" id="UP000252733">
    <property type="component" value="Unassembled WGS sequence"/>
</dbReference>